<protein>
    <recommendedName>
        <fullName evidence="4">UBC core domain-containing protein</fullName>
    </recommendedName>
</protein>
<evidence type="ECO:0000256" key="3">
    <source>
        <dbReference type="SAM" id="MobiDB-lite"/>
    </source>
</evidence>
<dbReference type="PROSITE" id="PS50127">
    <property type="entry name" value="UBC_2"/>
    <property type="match status" value="1"/>
</dbReference>
<dbReference type="Gene3D" id="3.10.110.10">
    <property type="entry name" value="Ubiquitin Conjugating Enzyme"/>
    <property type="match status" value="1"/>
</dbReference>
<dbReference type="Pfam" id="PF00179">
    <property type="entry name" value="UQ_con"/>
    <property type="match status" value="1"/>
</dbReference>
<accession>A0AAV9NUV3</accession>
<dbReference type="GeneID" id="89968864"/>
<organism evidence="5 6">
    <name type="scientific">Exophiala bonariae</name>
    <dbReference type="NCBI Taxonomy" id="1690606"/>
    <lineage>
        <taxon>Eukaryota</taxon>
        <taxon>Fungi</taxon>
        <taxon>Dikarya</taxon>
        <taxon>Ascomycota</taxon>
        <taxon>Pezizomycotina</taxon>
        <taxon>Eurotiomycetes</taxon>
        <taxon>Chaetothyriomycetidae</taxon>
        <taxon>Chaetothyriales</taxon>
        <taxon>Herpotrichiellaceae</taxon>
        <taxon>Exophiala</taxon>
    </lineage>
</organism>
<evidence type="ECO:0000256" key="2">
    <source>
        <dbReference type="ARBA" id="ARBA00022786"/>
    </source>
</evidence>
<keyword evidence="2" id="KW-0833">Ubl conjugation pathway</keyword>
<feature type="region of interest" description="Disordered" evidence="3">
    <location>
        <begin position="598"/>
        <end position="621"/>
    </location>
</feature>
<dbReference type="EMBL" id="JAVRRD010000001">
    <property type="protein sequence ID" value="KAK5064808.1"/>
    <property type="molecule type" value="Genomic_DNA"/>
</dbReference>
<gene>
    <name evidence="5" type="ORF">LTR84_000642</name>
</gene>
<dbReference type="CDD" id="cd23837">
    <property type="entry name" value="UBCc_UBE2O"/>
    <property type="match status" value="1"/>
</dbReference>
<proteinExistence type="predicted"/>
<dbReference type="InterPro" id="IPR000608">
    <property type="entry name" value="UBC"/>
</dbReference>
<feature type="region of interest" description="Disordered" evidence="3">
    <location>
        <begin position="727"/>
        <end position="748"/>
    </location>
</feature>
<sequence length="1086" mass="120895">MQGFALYDCVFLKDNPSLCGIIERSNTDAYEPLDDDLIIGHADVPIDILNNFIESGVPPPGYYYVEFEDESCGKSLVGENDIELLCRTFQIGDSVKREGSPMTGTVINLSESYLLAPVLSCPGYFKSPYPNPQSLPTCGPNCQTTGLPPHIAHPNPHVLIRDVPAREVRRAQDLVKDDYLLALNWVGRVEDVSHDVVICMENKAIVVLRTLDGLYLPVKDYGKPLIALPEREMWRPDGVGTLEGWSQTVPLIYPRVGQFVVADRYLLRRGRWIRGSYDANASAQGTILEIRAGEAAVHWEQHSFSSTTPDSRAPPYELELYENSQQFKSSADLRLRTDMIVYDSGKMPSKHDDLSSIQDTAQTQHRQKHPGIIDTRDICAGQDIGVGDHVRFRDLTAAAVKYTLQGAEKVPHGSLLKFDPNSFYGWDLNEFKILHIHQLPTVLWQDGSVTTVESSEISGYALFEPELAPTDIVLKREGMRQRAVVPSGQGQAEVKEFNEMAFFESPHDLLPEKVGVIQTVDSIERVATVRWFKEPHIELRTNGQTLSSHSRYGPIGDDIEDVSLYEIMTFPSLQRKLRDMCIIAPDVKRLHIKQGKDDLGNAVPREPLASASTTPTSAPKVFKGWSQTRTQATTNSKTDVHNKALHSIDWFGEIVALGLDGSNTVRLGGQHPCREIHISFDRVLALLDSDGFPDDTTDDNMDLDSLLFGSSDGMDVEPIEQTVEYEGGHRLDNDSDSENWESEGTGIDLNDDAEFADAREEQTDSAADVEMTNNGPIIAETKPQVRQAGIIRLSELIADESPAQFAVLEQEPPPDQFGLHSVASAGSFLKRIVKEHRALATSLPIGEIYVRTYESRLDLLRCIIIGPRDTPYESAPFVVDLYLPDGYPASPPTAHFHSWTSGLGRINPNLYEEGKICLSLLGTWSGKNETEKWSESATILQLLVSLQGLVLVKRPFYNEAGFEGYEHDKAYTRESELYSEKAFLMARGFVKYAMTQPPGGLEDVLSWIYLSLRNAESTSLLSSIIANGRTLIQRSEEARKQKDDRLMDAVGQTEDETRAFLKPLSLGAAVMLKRTMNELEGLLGQL</sequence>
<dbReference type="SUPFAM" id="SSF54495">
    <property type="entry name" value="UBC-like"/>
    <property type="match status" value="1"/>
</dbReference>
<feature type="domain" description="UBC core" evidence="4">
    <location>
        <begin position="827"/>
        <end position="991"/>
    </location>
</feature>
<name>A0AAV9NUV3_9EURO</name>
<dbReference type="SMART" id="SM00212">
    <property type="entry name" value="UBCc"/>
    <property type="match status" value="1"/>
</dbReference>
<dbReference type="RefSeq" id="XP_064712132.1">
    <property type="nucleotide sequence ID" value="XM_064844272.1"/>
</dbReference>
<evidence type="ECO:0000259" key="4">
    <source>
        <dbReference type="PROSITE" id="PS50127"/>
    </source>
</evidence>
<dbReference type="PANTHER" id="PTHR46116">
    <property type="entry name" value="(E3-INDEPENDENT) E2 UBIQUITIN-CONJUGATING ENZYME"/>
    <property type="match status" value="1"/>
</dbReference>
<dbReference type="GO" id="GO:0061631">
    <property type="term" value="F:ubiquitin conjugating enzyme activity"/>
    <property type="evidence" value="ECO:0007669"/>
    <property type="project" value="TreeGrafter"/>
</dbReference>
<comment type="caution">
    <text evidence="5">The sequence shown here is derived from an EMBL/GenBank/DDBJ whole genome shotgun (WGS) entry which is preliminary data.</text>
</comment>
<reference evidence="5 6" key="1">
    <citation type="submission" date="2023-08" db="EMBL/GenBank/DDBJ databases">
        <title>Black Yeasts Isolated from many extreme environments.</title>
        <authorList>
            <person name="Coleine C."/>
            <person name="Stajich J.E."/>
            <person name="Selbmann L."/>
        </authorList>
    </citation>
    <scope>NUCLEOTIDE SEQUENCE [LARGE SCALE GENOMIC DNA]</scope>
    <source>
        <strain evidence="5 6">CCFEE 5792</strain>
    </source>
</reference>
<keyword evidence="1" id="KW-0808">Transferase</keyword>
<keyword evidence="6" id="KW-1185">Reference proteome</keyword>
<dbReference type="AlphaFoldDB" id="A0AAV9NUV3"/>
<dbReference type="Proteomes" id="UP001358417">
    <property type="component" value="Unassembled WGS sequence"/>
</dbReference>
<evidence type="ECO:0000256" key="1">
    <source>
        <dbReference type="ARBA" id="ARBA00022679"/>
    </source>
</evidence>
<evidence type="ECO:0000313" key="6">
    <source>
        <dbReference type="Proteomes" id="UP001358417"/>
    </source>
</evidence>
<evidence type="ECO:0000313" key="5">
    <source>
        <dbReference type="EMBL" id="KAK5064808.1"/>
    </source>
</evidence>
<dbReference type="PANTHER" id="PTHR46116:SF15">
    <property type="entry name" value="(E3-INDEPENDENT) E2 UBIQUITIN-CONJUGATING ENZYME"/>
    <property type="match status" value="1"/>
</dbReference>
<dbReference type="InterPro" id="IPR016135">
    <property type="entry name" value="UBQ-conjugating_enzyme/RWD"/>
</dbReference>